<gene>
    <name evidence="2" type="ORF">DL89DRAFT_291695</name>
</gene>
<name>A0A1Y1WC32_9FUNG</name>
<dbReference type="GeneID" id="63806873"/>
<evidence type="ECO:0000256" key="1">
    <source>
        <dbReference type="SAM" id="MobiDB-lite"/>
    </source>
</evidence>
<dbReference type="SMART" id="SM00367">
    <property type="entry name" value="LRR_CC"/>
    <property type="match status" value="6"/>
</dbReference>
<dbReference type="InterPro" id="IPR006553">
    <property type="entry name" value="Leu-rich_rpt_Cys-con_subtyp"/>
</dbReference>
<dbReference type="Proteomes" id="UP000193922">
    <property type="component" value="Unassembled WGS sequence"/>
</dbReference>
<protein>
    <submittedName>
        <fullName evidence="2">RNI-like protein</fullName>
    </submittedName>
</protein>
<keyword evidence="3" id="KW-1185">Reference proteome</keyword>
<reference evidence="2 3" key="1">
    <citation type="submission" date="2016-07" db="EMBL/GenBank/DDBJ databases">
        <title>Pervasive Adenine N6-methylation of Active Genes in Fungi.</title>
        <authorList>
            <consortium name="DOE Joint Genome Institute"/>
            <person name="Mondo S.J."/>
            <person name="Dannebaum R.O."/>
            <person name="Kuo R.C."/>
            <person name="Labutti K."/>
            <person name="Haridas S."/>
            <person name="Kuo A."/>
            <person name="Salamov A."/>
            <person name="Ahrendt S.R."/>
            <person name="Lipzen A."/>
            <person name="Sullivan W."/>
            <person name="Andreopoulos W.B."/>
            <person name="Clum A."/>
            <person name="Lindquist E."/>
            <person name="Daum C."/>
            <person name="Ramamoorthy G.K."/>
            <person name="Gryganskyi A."/>
            <person name="Culley D."/>
            <person name="Magnuson J.K."/>
            <person name="James T.Y."/>
            <person name="O'Malley M.A."/>
            <person name="Stajich J.E."/>
            <person name="Spatafora J.W."/>
            <person name="Visel A."/>
            <person name="Grigoriev I.V."/>
        </authorList>
    </citation>
    <scope>NUCLEOTIDE SEQUENCE [LARGE SCALE GENOMIC DNA]</scope>
    <source>
        <strain evidence="2 3">ATCC 12442</strain>
    </source>
</reference>
<evidence type="ECO:0000313" key="3">
    <source>
        <dbReference type="Proteomes" id="UP000193922"/>
    </source>
</evidence>
<organism evidence="2 3">
    <name type="scientific">Linderina pennispora</name>
    <dbReference type="NCBI Taxonomy" id="61395"/>
    <lineage>
        <taxon>Eukaryota</taxon>
        <taxon>Fungi</taxon>
        <taxon>Fungi incertae sedis</taxon>
        <taxon>Zoopagomycota</taxon>
        <taxon>Kickxellomycotina</taxon>
        <taxon>Kickxellomycetes</taxon>
        <taxon>Kickxellales</taxon>
        <taxon>Kickxellaceae</taxon>
        <taxon>Linderina</taxon>
    </lineage>
</organism>
<feature type="region of interest" description="Disordered" evidence="1">
    <location>
        <begin position="172"/>
        <end position="198"/>
    </location>
</feature>
<dbReference type="Gene3D" id="3.80.10.10">
    <property type="entry name" value="Ribonuclease Inhibitor"/>
    <property type="match status" value="2"/>
</dbReference>
<dbReference type="GO" id="GO:0031146">
    <property type="term" value="P:SCF-dependent proteasomal ubiquitin-dependent protein catabolic process"/>
    <property type="evidence" value="ECO:0007669"/>
    <property type="project" value="TreeGrafter"/>
</dbReference>
<feature type="compositionally biased region" description="Basic and acidic residues" evidence="1">
    <location>
        <begin position="36"/>
        <end position="60"/>
    </location>
</feature>
<dbReference type="AlphaFoldDB" id="A0A1Y1WC32"/>
<feature type="compositionally biased region" description="Low complexity" evidence="1">
    <location>
        <begin position="61"/>
        <end position="73"/>
    </location>
</feature>
<proteinExistence type="predicted"/>
<feature type="region of interest" description="Disordered" evidence="1">
    <location>
        <begin position="1"/>
        <end position="122"/>
    </location>
</feature>
<dbReference type="OrthoDB" id="421226at2759"/>
<dbReference type="SUPFAM" id="SSF52047">
    <property type="entry name" value="RNI-like"/>
    <property type="match status" value="2"/>
</dbReference>
<dbReference type="STRING" id="61395.A0A1Y1WC32"/>
<comment type="caution">
    <text evidence="2">The sequence shown here is derived from an EMBL/GenBank/DDBJ whole genome shotgun (WGS) entry which is preliminary data.</text>
</comment>
<dbReference type="GO" id="GO:0019005">
    <property type="term" value="C:SCF ubiquitin ligase complex"/>
    <property type="evidence" value="ECO:0007669"/>
    <property type="project" value="TreeGrafter"/>
</dbReference>
<dbReference type="RefSeq" id="XP_040744625.1">
    <property type="nucleotide sequence ID" value="XM_040890225.1"/>
</dbReference>
<dbReference type="InterPro" id="IPR032675">
    <property type="entry name" value="LRR_dom_sf"/>
</dbReference>
<sequence>MDTNDRERTAHSNSQAGRAIRGPQSALTDYLQEIGVSDHFRERRRQEAEERRRQAEEAAALREQQAAAAAPAEQPDKSQEEDAEEEAAVAESSRAAQRRVQPKRTAKKKKKNDSYDSGEDEADYRAGLNKSSARKGGHFQRCEICDKQFLMRADYALARLLCPACRKSVDKAAQPAKKPAARKRLAEPKPPVTKRKRMRKTADGLLELDQRLPSLQDLCVRAIARNIDQVESFGDVSEAVTLKMCRIVSKMRLLDEQTLGLFLGRTRTSVTLYDCAKLSDHSLGRLLDCPSIDSLYLGMCGRLTGARLLDFANRLPSLSSLTLEGAFLIDDDMFAEFFRICGNRLRVFHVRWAGFGEKAMRALVVNCGGLEDLEIAECTNFNDACLAMLAPPVEQSEIDLQNVARALRAQLRGKSSGDMAVPPWRALPLQHLALSRPHHAMDHKTTMRVIETVGPGLVSLDVSGFKDITDEFVTAGLHKHCLNLRELVMDECLEITGAGLAQYFANLRAARTGRAGESLECVSLERCYRLTVEAVQELVRSAGSSLRKLNLNSADDSMTKWGLLALAGRMYDKEGVLVDLSWVRCTTDLVLEDILSCCPRIETVRVYGCPHVTQFAPTRPGLKYIGRESDTL</sequence>
<feature type="compositionally biased region" description="Basic and acidic residues" evidence="1">
    <location>
        <begin position="1"/>
        <end position="10"/>
    </location>
</feature>
<dbReference type="EMBL" id="MCFD01000004">
    <property type="protein sequence ID" value="ORX71110.1"/>
    <property type="molecule type" value="Genomic_DNA"/>
</dbReference>
<dbReference type="PANTHER" id="PTHR13318">
    <property type="entry name" value="PARTNER OF PAIRED, ISOFORM B-RELATED"/>
    <property type="match status" value="1"/>
</dbReference>
<accession>A0A1Y1WC32</accession>
<feature type="compositionally biased region" description="Basic residues" evidence="1">
    <location>
        <begin position="96"/>
        <end position="111"/>
    </location>
</feature>
<evidence type="ECO:0000313" key="2">
    <source>
        <dbReference type="EMBL" id="ORX71110.1"/>
    </source>
</evidence>